<gene>
    <name evidence="1" type="ORF">LshimejAT787_0505800</name>
</gene>
<accession>A0A9P3PLU3</accession>
<proteinExistence type="predicted"/>
<reference evidence="1" key="1">
    <citation type="submission" date="2022-07" db="EMBL/GenBank/DDBJ databases">
        <title>The genome of Lyophyllum shimeji provides insight into the initial evolution of ectomycorrhizal fungal genome.</title>
        <authorList>
            <person name="Kobayashi Y."/>
            <person name="Shibata T."/>
            <person name="Hirakawa H."/>
            <person name="Shigenobu S."/>
            <person name="Nishiyama T."/>
            <person name="Yamada A."/>
            <person name="Hasebe M."/>
            <person name="Kawaguchi M."/>
        </authorList>
    </citation>
    <scope>NUCLEOTIDE SEQUENCE</scope>
    <source>
        <strain evidence="1">AT787</strain>
    </source>
</reference>
<dbReference type="EMBL" id="BRPK01000005">
    <property type="protein sequence ID" value="GLB38715.1"/>
    <property type="molecule type" value="Genomic_DNA"/>
</dbReference>
<dbReference type="GO" id="GO:0005794">
    <property type="term" value="C:Golgi apparatus"/>
    <property type="evidence" value="ECO:0007669"/>
    <property type="project" value="TreeGrafter"/>
</dbReference>
<keyword evidence="2" id="KW-1185">Reference proteome</keyword>
<name>A0A9P3PLU3_LYOSH</name>
<evidence type="ECO:0000313" key="2">
    <source>
        <dbReference type="Proteomes" id="UP001063166"/>
    </source>
</evidence>
<dbReference type="GO" id="GO:0007030">
    <property type="term" value="P:Golgi organization"/>
    <property type="evidence" value="ECO:0007669"/>
    <property type="project" value="TreeGrafter"/>
</dbReference>
<sequence length="350" mass="38554">MPDSHWLASSCSHFFLVLSRQASNHCYRYTSGTFAVVESRGSSPYFSWTAAAMCIALWALDSHDYALILCSNRDEFLVRPTRDAHFHNFEKESGGARGNVLSGLDIKAGGTWFGVSRTGKVALLTNITEPVKPYNFSRGYLASSFLLSDSTGPLEDQVAQIVPQDAQFAGFNLLLFAPAAPRPDGLLHFDSLLVTNHGSGGIVTSRPLSADERFCGCVSNAVDGLNTGWPKVKHATREFDAVLQTLSSETTDADLTDRLFELLAWQSPEPVTERSQLRNTVHVAPLPITLDGVPTLDCNTYATRLSTILLIKKNGNAVFIERDIWQLVDGKAVRADPRSQRIFRFQVEAR</sequence>
<dbReference type="OrthoDB" id="191601at2759"/>
<comment type="caution">
    <text evidence="1">The sequence shown here is derived from an EMBL/GenBank/DDBJ whole genome shotgun (WGS) entry which is preliminary data.</text>
</comment>
<organism evidence="1 2">
    <name type="scientific">Lyophyllum shimeji</name>
    <name type="common">Hon-shimeji</name>
    <name type="synonym">Tricholoma shimeji</name>
    <dbReference type="NCBI Taxonomy" id="47721"/>
    <lineage>
        <taxon>Eukaryota</taxon>
        <taxon>Fungi</taxon>
        <taxon>Dikarya</taxon>
        <taxon>Basidiomycota</taxon>
        <taxon>Agaricomycotina</taxon>
        <taxon>Agaricomycetes</taxon>
        <taxon>Agaricomycetidae</taxon>
        <taxon>Agaricales</taxon>
        <taxon>Tricholomatineae</taxon>
        <taxon>Lyophyllaceae</taxon>
        <taxon>Lyophyllum</taxon>
    </lineage>
</organism>
<dbReference type="AlphaFoldDB" id="A0A9P3PLU3"/>
<dbReference type="Pfam" id="PF05742">
    <property type="entry name" value="TANGO2"/>
    <property type="match status" value="1"/>
</dbReference>
<dbReference type="Proteomes" id="UP001063166">
    <property type="component" value="Unassembled WGS sequence"/>
</dbReference>
<evidence type="ECO:0000313" key="1">
    <source>
        <dbReference type="EMBL" id="GLB38715.1"/>
    </source>
</evidence>
<dbReference type="PANTHER" id="PTHR17985">
    <property type="entry name" value="SER/THR-RICH PROTEIN T10 IN DGCR REGION"/>
    <property type="match status" value="1"/>
</dbReference>
<protein>
    <submittedName>
        <fullName evidence="1">Transport and Golgi organisation 2</fullName>
    </submittedName>
</protein>
<dbReference type="InterPro" id="IPR008551">
    <property type="entry name" value="TANGO2"/>
</dbReference>
<dbReference type="GO" id="GO:0009306">
    <property type="term" value="P:protein secretion"/>
    <property type="evidence" value="ECO:0007669"/>
    <property type="project" value="TreeGrafter"/>
</dbReference>
<dbReference type="PANTHER" id="PTHR17985:SF8">
    <property type="entry name" value="TRANSPORT AND GOLGI ORGANIZATION PROTEIN 2 HOMOLOG"/>
    <property type="match status" value="1"/>
</dbReference>